<feature type="non-terminal residue" evidence="3">
    <location>
        <position position="250"/>
    </location>
</feature>
<feature type="transmembrane region" description="Helical" evidence="1">
    <location>
        <begin position="15"/>
        <end position="45"/>
    </location>
</feature>
<dbReference type="AlphaFoldDB" id="A0A382TB96"/>
<feature type="transmembrane region" description="Helical" evidence="1">
    <location>
        <begin position="57"/>
        <end position="75"/>
    </location>
</feature>
<keyword evidence="1" id="KW-0472">Membrane</keyword>
<organism evidence="3">
    <name type="scientific">marine metagenome</name>
    <dbReference type="NCBI Taxonomy" id="408172"/>
    <lineage>
        <taxon>unclassified sequences</taxon>
        <taxon>metagenomes</taxon>
        <taxon>ecological metagenomes</taxon>
    </lineage>
</organism>
<dbReference type="Pfam" id="PF06808">
    <property type="entry name" value="DctM"/>
    <property type="match status" value="1"/>
</dbReference>
<dbReference type="InterPro" id="IPR010656">
    <property type="entry name" value="DctM"/>
</dbReference>
<protein>
    <recommendedName>
        <fullName evidence="2">TRAP C4-dicarboxylate transport system permease DctM subunit domain-containing protein</fullName>
    </recommendedName>
</protein>
<accession>A0A382TB96</accession>
<feature type="domain" description="TRAP C4-dicarboxylate transport system permease DctM subunit" evidence="2">
    <location>
        <begin position="89"/>
        <end position="249"/>
    </location>
</feature>
<keyword evidence="1" id="KW-0812">Transmembrane</keyword>
<proteinExistence type="predicted"/>
<gene>
    <name evidence="3" type="ORF">METZ01_LOCUS371621</name>
</gene>
<dbReference type="PANTHER" id="PTHR43849:SF2">
    <property type="entry name" value="BLL3936 PROTEIN"/>
    <property type="match status" value="1"/>
</dbReference>
<evidence type="ECO:0000259" key="2">
    <source>
        <dbReference type="Pfam" id="PF06808"/>
    </source>
</evidence>
<evidence type="ECO:0000313" key="3">
    <source>
        <dbReference type="EMBL" id="SVD18767.1"/>
    </source>
</evidence>
<evidence type="ECO:0000256" key="1">
    <source>
        <dbReference type="SAM" id="Phobius"/>
    </source>
</evidence>
<dbReference type="PANTHER" id="PTHR43849">
    <property type="entry name" value="BLL3936 PROTEIN"/>
    <property type="match status" value="1"/>
</dbReference>
<keyword evidence="1" id="KW-1133">Transmembrane helix</keyword>
<name>A0A382TB96_9ZZZZ</name>
<dbReference type="EMBL" id="UINC01134926">
    <property type="protein sequence ID" value="SVD18767.1"/>
    <property type="molecule type" value="Genomic_DNA"/>
</dbReference>
<sequence>MQQYVGVPLYDEQKYILFIIASLAIAFPKFWIPLLLCSIAGAICYPYLEEIANYEKLLMYSLTFPLCLFVILGNIKTNGKSFTGLLTAFLLLPLFYNSTGQKYLDILAFIVIDNTAMMGMGMNIITNIVFIFVTIGIVIINTGLVNIIIQYILRYIKSPARVAILSSAVFGSISGSAVANVMSTGQITIPLMIKCGYPKRLAAAYESVASTGGQLLPPIMGAAAFLMAELLQISYWDVVYYATLPAIIFY</sequence>
<reference evidence="3" key="1">
    <citation type="submission" date="2018-05" db="EMBL/GenBank/DDBJ databases">
        <authorList>
            <person name="Lanie J.A."/>
            <person name="Ng W.-L."/>
            <person name="Kazmierczak K.M."/>
            <person name="Andrzejewski T.M."/>
            <person name="Davidsen T.M."/>
            <person name="Wayne K.J."/>
            <person name="Tettelin H."/>
            <person name="Glass J.I."/>
            <person name="Rusch D."/>
            <person name="Podicherti R."/>
            <person name="Tsui H.-C.T."/>
            <person name="Winkler M.E."/>
        </authorList>
    </citation>
    <scope>NUCLEOTIDE SEQUENCE</scope>
</reference>
<feature type="transmembrane region" description="Helical" evidence="1">
    <location>
        <begin position="162"/>
        <end position="182"/>
    </location>
</feature>
<feature type="transmembrane region" description="Helical" evidence="1">
    <location>
        <begin position="128"/>
        <end position="153"/>
    </location>
</feature>